<keyword evidence="1" id="KW-0812">Transmembrane</keyword>
<organism evidence="2 3">
    <name type="scientific">Rhodophyticola porphyridii</name>
    <dbReference type="NCBI Taxonomy" id="1852017"/>
    <lineage>
        <taxon>Bacteria</taxon>
        <taxon>Pseudomonadati</taxon>
        <taxon>Pseudomonadota</taxon>
        <taxon>Alphaproteobacteria</taxon>
        <taxon>Rhodobacterales</taxon>
        <taxon>Roseobacteraceae</taxon>
        <taxon>Rhodophyticola</taxon>
    </lineage>
</organism>
<name>A0A3L9Y287_9RHOB</name>
<keyword evidence="1" id="KW-0472">Membrane</keyword>
<dbReference type="InterPro" id="IPR012427">
    <property type="entry name" value="DUF1622"/>
</dbReference>
<dbReference type="Pfam" id="PF07784">
    <property type="entry name" value="DUF1622"/>
    <property type="match status" value="1"/>
</dbReference>
<evidence type="ECO:0000313" key="3">
    <source>
        <dbReference type="Proteomes" id="UP000281343"/>
    </source>
</evidence>
<keyword evidence="1" id="KW-1133">Transmembrane helix</keyword>
<dbReference type="EMBL" id="RCNT01000002">
    <property type="protein sequence ID" value="RMA42941.1"/>
    <property type="molecule type" value="Genomic_DNA"/>
</dbReference>
<gene>
    <name evidence="2" type="ORF">D9R08_04635</name>
</gene>
<feature type="transmembrane region" description="Helical" evidence="1">
    <location>
        <begin position="74"/>
        <end position="91"/>
    </location>
</feature>
<reference evidence="2 3" key="1">
    <citation type="submission" date="2018-10" db="EMBL/GenBank/DDBJ databases">
        <authorList>
            <person name="Jung H.S."/>
            <person name="Jeon C.O."/>
        </authorList>
    </citation>
    <scope>NUCLEOTIDE SEQUENCE [LARGE SCALE GENOMIC DNA]</scope>
    <source>
        <strain evidence="2 3">MA-7-27</strain>
    </source>
</reference>
<feature type="transmembrane region" description="Helical" evidence="1">
    <location>
        <begin position="27"/>
        <end position="53"/>
    </location>
</feature>
<evidence type="ECO:0000256" key="1">
    <source>
        <dbReference type="SAM" id="Phobius"/>
    </source>
</evidence>
<sequence length="132" mass="14465">MEDLADLSVTEGVLHGDLAGVAMVLEWIAALISILAIAVMLIGAARFLYGFVIGEAKIAKTDRARILNEERVELGRYILAGLELFIVADIIHTALSFALGDLVFLGLLVLIRSAISFFLDREIEGIRRDPER</sequence>
<proteinExistence type="predicted"/>
<evidence type="ECO:0000313" key="2">
    <source>
        <dbReference type="EMBL" id="RMA42941.1"/>
    </source>
</evidence>
<keyword evidence="3" id="KW-1185">Reference proteome</keyword>
<comment type="caution">
    <text evidence="2">The sequence shown here is derived from an EMBL/GenBank/DDBJ whole genome shotgun (WGS) entry which is preliminary data.</text>
</comment>
<protein>
    <submittedName>
        <fullName evidence="2">DUF1622 domain-containing protein</fullName>
    </submittedName>
</protein>
<dbReference type="Proteomes" id="UP000281343">
    <property type="component" value="Unassembled WGS sequence"/>
</dbReference>
<accession>A0A3L9Y287</accession>
<dbReference type="OrthoDB" id="7060802at2"/>
<dbReference type="RefSeq" id="WP_121896878.1">
    <property type="nucleotide sequence ID" value="NZ_CP159473.1"/>
</dbReference>
<dbReference type="PANTHER" id="PTHR38468">
    <property type="entry name" value="SLL0939 PROTEIN"/>
    <property type="match status" value="1"/>
</dbReference>
<dbReference type="AlphaFoldDB" id="A0A3L9Y287"/>
<feature type="transmembrane region" description="Helical" evidence="1">
    <location>
        <begin position="97"/>
        <end position="119"/>
    </location>
</feature>
<dbReference type="PANTHER" id="PTHR38468:SF1">
    <property type="entry name" value="SLL0939 PROTEIN"/>
    <property type="match status" value="1"/>
</dbReference>